<dbReference type="AlphaFoldDB" id="A0AAN9BDZ2"/>
<dbReference type="CDD" id="cd12424">
    <property type="entry name" value="RRM3_hnRNPL_like"/>
    <property type="match status" value="1"/>
</dbReference>
<keyword evidence="8" id="KW-1185">Reference proteome</keyword>
<dbReference type="Pfam" id="PF11835">
    <property type="entry name" value="RRM_8"/>
    <property type="match status" value="1"/>
</dbReference>
<name>A0AAN9BDZ2_9CAEN</name>
<dbReference type="EMBL" id="JBAMIC010000008">
    <property type="protein sequence ID" value="KAK7103356.1"/>
    <property type="molecule type" value="Genomic_DNA"/>
</dbReference>
<feature type="region of interest" description="Disordered" evidence="5">
    <location>
        <begin position="1"/>
        <end position="45"/>
    </location>
</feature>
<dbReference type="InterPro" id="IPR035979">
    <property type="entry name" value="RBD_domain_sf"/>
</dbReference>
<evidence type="ECO:0000256" key="2">
    <source>
        <dbReference type="ARBA" id="ARBA00022737"/>
    </source>
</evidence>
<dbReference type="Proteomes" id="UP001374579">
    <property type="component" value="Unassembled WGS sequence"/>
</dbReference>
<feature type="region of interest" description="Disordered" evidence="5">
    <location>
        <begin position="240"/>
        <end position="271"/>
    </location>
</feature>
<evidence type="ECO:0000313" key="8">
    <source>
        <dbReference type="Proteomes" id="UP001374579"/>
    </source>
</evidence>
<proteinExistence type="predicted"/>
<sequence length="545" mass="59504">MGDEDMSSGYEGHMSKRQKTEEGMHGMSGRDRYEDPHKPNPSPVVHVRGLSDAAIEADLVEAVQHFGAVRDVIMMPRRKQALIEFEDINGARNCVEYVQSSAIYVAGQPAYFNYSTSQKIQRPGDPEDNRPANHVLLFTILNPQYPITVDVMHTICSPYGQVLRIVIFKKNGVQTMVEFDNIESAKRAKQSLNGADVYSGCCTLKIEYAKPSRLNVVKNDAESWDYTNPNLGHSVMFPGGKDAHHQRGQPLLQEPSYGSAPSPYNGPANMRGGPGGGGAYGGGGGGGGYGGGGGGYYDEFEGYGGGRGGPYGGGPPDRFGGPKQDRFGQNMGPQASGQGCVVMVYGLNMEKMNCEKLFNLFCLYGNVVRIKFLKSKEGAAMVQLGDGISVERAIQNLHNCFFFGSELRLSHSKQAFLQDVPNPHDLPDATPSFKDFMGNRNNRFTNPEAASKNRIQSPAKVLHFFNAPPGITEDEIREIFESNSGKRPLRIKIFPSKTERSSTGLVEFENKSDAVEGLILTNHHPIPSAKTPFVFKLCFSASPIV</sequence>
<dbReference type="SMART" id="SM00360">
    <property type="entry name" value="RRM"/>
    <property type="match status" value="4"/>
</dbReference>
<dbReference type="CDD" id="cd12689">
    <property type="entry name" value="RRM1_hnRNPL_like"/>
    <property type="match status" value="1"/>
</dbReference>
<feature type="domain" description="RRM" evidence="6">
    <location>
        <begin position="43"/>
        <end position="117"/>
    </location>
</feature>
<dbReference type="GO" id="GO:0003723">
    <property type="term" value="F:RNA binding"/>
    <property type="evidence" value="ECO:0007669"/>
    <property type="project" value="UniProtKB-UniRule"/>
</dbReference>
<dbReference type="SUPFAM" id="SSF54928">
    <property type="entry name" value="RNA-binding domain, RBD"/>
    <property type="match status" value="4"/>
</dbReference>
<feature type="compositionally biased region" description="Basic and acidic residues" evidence="5">
    <location>
        <begin position="18"/>
        <end position="38"/>
    </location>
</feature>
<evidence type="ECO:0000259" key="6">
    <source>
        <dbReference type="PROSITE" id="PS50102"/>
    </source>
</evidence>
<dbReference type="Gene3D" id="3.30.70.330">
    <property type="match status" value="4"/>
</dbReference>
<dbReference type="Pfam" id="PF22976">
    <property type="entry name" value="RRM_10"/>
    <property type="match status" value="1"/>
</dbReference>
<evidence type="ECO:0000256" key="1">
    <source>
        <dbReference type="ARBA" id="ARBA00022553"/>
    </source>
</evidence>
<dbReference type="Pfam" id="PF13893">
    <property type="entry name" value="RRM_5"/>
    <property type="match status" value="1"/>
</dbReference>
<dbReference type="GO" id="GO:0005634">
    <property type="term" value="C:nucleus"/>
    <property type="evidence" value="ECO:0007669"/>
    <property type="project" value="InterPro"/>
</dbReference>
<dbReference type="NCBIfam" id="TIGR01649">
    <property type="entry name" value="hnRNP-L_PTB"/>
    <property type="match status" value="1"/>
</dbReference>
<dbReference type="PANTHER" id="PTHR15592">
    <property type="entry name" value="MATRIN 3/NUCLEAR PROTEIN 220-RELATED"/>
    <property type="match status" value="1"/>
</dbReference>
<accession>A0AAN9BDZ2</accession>
<protein>
    <recommendedName>
        <fullName evidence="6">RRM domain-containing protein</fullName>
    </recommendedName>
</protein>
<dbReference type="InterPro" id="IPR000504">
    <property type="entry name" value="RRM_dom"/>
</dbReference>
<dbReference type="GO" id="GO:0006397">
    <property type="term" value="P:mRNA processing"/>
    <property type="evidence" value="ECO:0007669"/>
    <property type="project" value="InterPro"/>
</dbReference>
<dbReference type="InterPro" id="IPR055204">
    <property type="entry name" value="HNRNPL_RRM"/>
</dbReference>
<feature type="region of interest" description="Disordered" evidence="5">
    <location>
        <begin position="307"/>
        <end position="332"/>
    </location>
</feature>
<dbReference type="InterPro" id="IPR021790">
    <property type="entry name" value="PTBP1-like_RRM2"/>
</dbReference>
<organism evidence="7 8">
    <name type="scientific">Littorina saxatilis</name>
    <dbReference type="NCBI Taxonomy" id="31220"/>
    <lineage>
        <taxon>Eukaryota</taxon>
        <taxon>Metazoa</taxon>
        <taxon>Spiralia</taxon>
        <taxon>Lophotrochozoa</taxon>
        <taxon>Mollusca</taxon>
        <taxon>Gastropoda</taxon>
        <taxon>Caenogastropoda</taxon>
        <taxon>Littorinimorpha</taxon>
        <taxon>Littorinoidea</taxon>
        <taxon>Littorinidae</taxon>
        <taxon>Littorina</taxon>
    </lineage>
</organism>
<feature type="domain" description="RRM" evidence="6">
    <location>
        <begin position="134"/>
        <end position="211"/>
    </location>
</feature>
<dbReference type="CDD" id="cd12427">
    <property type="entry name" value="RRM4_hnRNPL_like"/>
    <property type="match status" value="1"/>
</dbReference>
<keyword evidence="3 4" id="KW-0694">RNA-binding</keyword>
<evidence type="ECO:0000256" key="3">
    <source>
        <dbReference type="ARBA" id="ARBA00022884"/>
    </source>
</evidence>
<evidence type="ECO:0000256" key="5">
    <source>
        <dbReference type="SAM" id="MobiDB-lite"/>
    </source>
</evidence>
<comment type="caution">
    <text evidence="7">The sequence shown here is derived from an EMBL/GenBank/DDBJ whole genome shotgun (WGS) entry which is preliminary data.</text>
</comment>
<dbReference type="InterPro" id="IPR012677">
    <property type="entry name" value="Nucleotide-bd_a/b_plait_sf"/>
</dbReference>
<dbReference type="FunFam" id="3.30.70.330:FF:000072">
    <property type="entry name" value="heterogeneous nuclear ribonucleoprotein L isoform X1"/>
    <property type="match status" value="1"/>
</dbReference>
<dbReference type="CDD" id="cd12694">
    <property type="entry name" value="RRM2_hnRNPL_like"/>
    <property type="match status" value="1"/>
</dbReference>
<dbReference type="InterPro" id="IPR006536">
    <property type="entry name" value="HnRNP-L/PTB"/>
</dbReference>
<reference evidence="7 8" key="1">
    <citation type="submission" date="2024-02" db="EMBL/GenBank/DDBJ databases">
        <title>Chromosome-scale genome assembly of the rough periwinkle Littorina saxatilis.</title>
        <authorList>
            <person name="De Jode A."/>
            <person name="Faria R."/>
            <person name="Formenti G."/>
            <person name="Sims Y."/>
            <person name="Smith T.P."/>
            <person name="Tracey A."/>
            <person name="Wood J.M.D."/>
            <person name="Zagrodzka Z.B."/>
            <person name="Johannesson K."/>
            <person name="Butlin R.K."/>
            <person name="Leder E.H."/>
        </authorList>
    </citation>
    <scope>NUCLEOTIDE SEQUENCE [LARGE SCALE GENOMIC DNA]</scope>
    <source>
        <strain evidence="7">Snail1</strain>
        <tissue evidence="7">Muscle</tissue>
    </source>
</reference>
<keyword evidence="2" id="KW-0677">Repeat</keyword>
<dbReference type="PROSITE" id="PS50102">
    <property type="entry name" value="RRM"/>
    <property type="match status" value="3"/>
</dbReference>
<evidence type="ECO:0000256" key="4">
    <source>
        <dbReference type="PROSITE-ProRule" id="PRU00176"/>
    </source>
</evidence>
<keyword evidence="1" id="KW-0597">Phosphoprotein</keyword>
<feature type="domain" description="RRM" evidence="6">
    <location>
        <begin position="340"/>
        <end position="414"/>
    </location>
</feature>
<gene>
    <name evidence="7" type="ORF">V1264_018272</name>
</gene>
<evidence type="ECO:0000313" key="7">
    <source>
        <dbReference type="EMBL" id="KAK7103356.1"/>
    </source>
</evidence>